<proteinExistence type="predicted"/>
<sequence length="103" mass="12101">MDGILEKINRRLGLIPKKDIEDKRLQLVEYYNDCKPYLTDDMKRAINAEDITAFGDMVSAMRSYNPDNTVARSDPGWNELFSFEIKFKEYLEMKNKNVKTKDV</sequence>
<gene>
    <name evidence="1" type="ORF">SAMN05216249_10890</name>
</gene>
<organism evidence="1 2">
    <name type="scientific">Acetitomaculum ruminis DSM 5522</name>
    <dbReference type="NCBI Taxonomy" id="1120918"/>
    <lineage>
        <taxon>Bacteria</taxon>
        <taxon>Bacillati</taxon>
        <taxon>Bacillota</taxon>
        <taxon>Clostridia</taxon>
        <taxon>Lachnospirales</taxon>
        <taxon>Lachnospiraceae</taxon>
        <taxon>Acetitomaculum</taxon>
    </lineage>
</organism>
<dbReference type="OrthoDB" id="9800759at2"/>
<dbReference type="RefSeq" id="WP_092872091.1">
    <property type="nucleotide sequence ID" value="NZ_FOJY01000008.1"/>
</dbReference>
<evidence type="ECO:0000313" key="2">
    <source>
        <dbReference type="Proteomes" id="UP000198838"/>
    </source>
</evidence>
<dbReference type="AlphaFoldDB" id="A0A1I0Y294"/>
<evidence type="ECO:0000313" key="1">
    <source>
        <dbReference type="EMBL" id="SFB07435.1"/>
    </source>
</evidence>
<keyword evidence="2" id="KW-1185">Reference proteome</keyword>
<reference evidence="1 2" key="1">
    <citation type="submission" date="2016-10" db="EMBL/GenBank/DDBJ databases">
        <authorList>
            <person name="de Groot N.N."/>
        </authorList>
    </citation>
    <scope>NUCLEOTIDE SEQUENCE [LARGE SCALE GENOMIC DNA]</scope>
    <source>
        <strain evidence="1 2">DSM 5522</strain>
    </source>
</reference>
<protein>
    <submittedName>
        <fullName evidence="1">Uncharacterized protein</fullName>
    </submittedName>
</protein>
<dbReference type="STRING" id="1120918.SAMN05216249_10890"/>
<name>A0A1I0Y294_9FIRM</name>
<dbReference type="EMBL" id="FOJY01000008">
    <property type="protein sequence ID" value="SFB07435.1"/>
    <property type="molecule type" value="Genomic_DNA"/>
</dbReference>
<accession>A0A1I0Y294</accession>
<dbReference type="Proteomes" id="UP000198838">
    <property type="component" value="Unassembled WGS sequence"/>
</dbReference>